<evidence type="ECO:0000313" key="1">
    <source>
        <dbReference type="EMBL" id="KAI6091320.1"/>
    </source>
</evidence>
<dbReference type="EMBL" id="MU394287">
    <property type="protein sequence ID" value="KAI6091320.1"/>
    <property type="molecule type" value="Genomic_DNA"/>
</dbReference>
<reference evidence="1 2" key="1">
    <citation type="journal article" date="2022" name="New Phytol.">
        <title>Ecological generalism drives hyperdiversity of secondary metabolite gene clusters in xylarialean endophytes.</title>
        <authorList>
            <person name="Franco M.E.E."/>
            <person name="Wisecaver J.H."/>
            <person name="Arnold A.E."/>
            <person name="Ju Y.M."/>
            <person name="Slot J.C."/>
            <person name="Ahrendt S."/>
            <person name="Moore L.P."/>
            <person name="Eastman K.E."/>
            <person name="Scott K."/>
            <person name="Konkel Z."/>
            <person name="Mondo S.J."/>
            <person name="Kuo A."/>
            <person name="Hayes R.D."/>
            <person name="Haridas S."/>
            <person name="Andreopoulos B."/>
            <person name="Riley R."/>
            <person name="LaButti K."/>
            <person name="Pangilinan J."/>
            <person name="Lipzen A."/>
            <person name="Amirebrahimi M."/>
            <person name="Yan J."/>
            <person name="Adam C."/>
            <person name="Keymanesh K."/>
            <person name="Ng V."/>
            <person name="Louie K."/>
            <person name="Northen T."/>
            <person name="Drula E."/>
            <person name="Henrissat B."/>
            <person name="Hsieh H.M."/>
            <person name="Youens-Clark K."/>
            <person name="Lutzoni F."/>
            <person name="Miadlikowska J."/>
            <person name="Eastwood D.C."/>
            <person name="Hamelin R.C."/>
            <person name="Grigoriev I.V."/>
            <person name="U'Ren J.M."/>
        </authorList>
    </citation>
    <scope>NUCLEOTIDE SEQUENCE [LARGE SCALE GENOMIC DNA]</scope>
    <source>
        <strain evidence="1 2">ER1909</strain>
    </source>
</reference>
<sequence>MDKLPDEVYLNIVNTIDPVQDIRTTLSLRSVNKRWNRVARPFVNYEARNVRCRLEALGARGRWKARVKALVYDKKFLIHLCRKLIQLDDCASLVKALVLCKSSFGTDNIAAASADDARLYRLLLYKTVPGVPLSFRDILVGGILDEDLDSMVAFVLLTCQNLNILRLGHYHISGRHTQYVLQLATEPRPTLAHPGQDCILGRVEALWMDSKPRNRLTVDIGAPMLALPKLRRLGLNWCKDGVNTSWPNLRSRRLRPINLSLNECKDDLSENGLYNVLAACYKIRPLRSLHIDWSQGDSMLSRLSRAIAKGEEQGEKLGQDLEFLWIYGLKPLRETKDAITARLEAAKTTDFSALRSLDGPLRSLALDRTDFPDLDSLFAALPRSIRELLVFTSLPEDEILRYESLLHSTAMPNLERVCLVGYQQSLIDYSLKFQNEAYEVDFKIPDTQELREIGCTVYEKFGVSDD</sequence>
<accession>A0ACC0DEY7</accession>
<dbReference type="Proteomes" id="UP001497680">
    <property type="component" value="Unassembled WGS sequence"/>
</dbReference>
<evidence type="ECO:0000313" key="2">
    <source>
        <dbReference type="Proteomes" id="UP001497680"/>
    </source>
</evidence>
<organism evidence="1 2">
    <name type="scientific">Hypoxylon rubiginosum</name>
    <dbReference type="NCBI Taxonomy" id="110542"/>
    <lineage>
        <taxon>Eukaryota</taxon>
        <taxon>Fungi</taxon>
        <taxon>Dikarya</taxon>
        <taxon>Ascomycota</taxon>
        <taxon>Pezizomycotina</taxon>
        <taxon>Sordariomycetes</taxon>
        <taxon>Xylariomycetidae</taxon>
        <taxon>Xylariales</taxon>
        <taxon>Hypoxylaceae</taxon>
        <taxon>Hypoxylon</taxon>
    </lineage>
</organism>
<proteinExistence type="predicted"/>
<name>A0ACC0DEY7_9PEZI</name>
<gene>
    <name evidence="1" type="ORF">F4821DRAFT_255137</name>
</gene>
<keyword evidence="2" id="KW-1185">Reference proteome</keyword>
<comment type="caution">
    <text evidence="1">The sequence shown here is derived from an EMBL/GenBank/DDBJ whole genome shotgun (WGS) entry which is preliminary data.</text>
</comment>
<protein>
    <submittedName>
        <fullName evidence="1">Uncharacterized protein</fullName>
    </submittedName>
</protein>